<dbReference type="Proteomes" id="UP001057402">
    <property type="component" value="Chromosome 11"/>
</dbReference>
<organism evidence="1 2">
    <name type="scientific">Melastoma candidum</name>
    <dbReference type="NCBI Taxonomy" id="119954"/>
    <lineage>
        <taxon>Eukaryota</taxon>
        <taxon>Viridiplantae</taxon>
        <taxon>Streptophyta</taxon>
        <taxon>Embryophyta</taxon>
        <taxon>Tracheophyta</taxon>
        <taxon>Spermatophyta</taxon>
        <taxon>Magnoliopsida</taxon>
        <taxon>eudicotyledons</taxon>
        <taxon>Gunneridae</taxon>
        <taxon>Pentapetalae</taxon>
        <taxon>rosids</taxon>
        <taxon>malvids</taxon>
        <taxon>Myrtales</taxon>
        <taxon>Melastomataceae</taxon>
        <taxon>Melastomatoideae</taxon>
        <taxon>Melastomateae</taxon>
        <taxon>Melastoma</taxon>
    </lineage>
</organism>
<sequence>MSELRFLILDSAVIVGDFRGVFQKLRWLQWRRCRRDYEATDVDTKDLLILDLSGSAITEDWKGWENITLINVKVLNLSGCTDLLLTPNFTKSPELERLILEGCALLVHIDPSIGTLKQLVYLNLKSCQELNILPQELGPKSRS</sequence>
<evidence type="ECO:0000313" key="1">
    <source>
        <dbReference type="EMBL" id="KAI4310993.1"/>
    </source>
</evidence>
<proteinExistence type="predicted"/>
<evidence type="ECO:0000313" key="2">
    <source>
        <dbReference type="Proteomes" id="UP001057402"/>
    </source>
</evidence>
<gene>
    <name evidence="1" type="ORF">MLD38_035931</name>
</gene>
<dbReference type="EMBL" id="CM042890">
    <property type="protein sequence ID" value="KAI4310993.1"/>
    <property type="molecule type" value="Genomic_DNA"/>
</dbReference>
<comment type="caution">
    <text evidence="1">The sequence shown here is derived from an EMBL/GenBank/DDBJ whole genome shotgun (WGS) entry which is preliminary data.</text>
</comment>
<keyword evidence="2" id="KW-1185">Reference proteome</keyword>
<reference evidence="2" key="1">
    <citation type="journal article" date="2023" name="Front. Plant Sci.">
        <title>Chromosomal-level genome assembly of Melastoma candidum provides insights into trichome evolution.</title>
        <authorList>
            <person name="Zhong Y."/>
            <person name="Wu W."/>
            <person name="Sun C."/>
            <person name="Zou P."/>
            <person name="Liu Y."/>
            <person name="Dai S."/>
            <person name="Zhou R."/>
        </authorList>
    </citation>
    <scope>NUCLEOTIDE SEQUENCE [LARGE SCALE GENOMIC DNA]</scope>
</reference>
<accession>A0ACB9LID3</accession>
<protein>
    <submittedName>
        <fullName evidence="1">Uncharacterized protein</fullName>
    </submittedName>
</protein>
<name>A0ACB9LID3_9MYRT</name>